<keyword evidence="4" id="KW-0143">Chaperone</keyword>
<dbReference type="Gene3D" id="3.90.1280.10">
    <property type="entry name" value="HSP33 redox switch-like"/>
    <property type="match status" value="1"/>
</dbReference>
<dbReference type="InterPro" id="IPR016154">
    <property type="entry name" value="Heat_shock_Hsp33_C"/>
</dbReference>
<comment type="caution">
    <text evidence="6">The sequence shown here is derived from an EMBL/GenBank/DDBJ whole genome shotgun (WGS) entry which is preliminary data.</text>
</comment>
<evidence type="ECO:0000256" key="5">
    <source>
        <dbReference type="ARBA" id="ARBA00023284"/>
    </source>
</evidence>
<name>A0A7W6RE39_9PROT</name>
<dbReference type="PIRSF" id="PIRSF005261">
    <property type="entry name" value="Heat_shock_Hsp33"/>
    <property type="match status" value="1"/>
</dbReference>
<reference evidence="6 7" key="1">
    <citation type="submission" date="2020-08" db="EMBL/GenBank/DDBJ databases">
        <title>Genome sequencing of Purple Non-Sulfur Bacteria from various extreme environments.</title>
        <authorList>
            <person name="Mayer M."/>
        </authorList>
    </citation>
    <scope>NUCLEOTIDE SEQUENCE [LARGE SCALE GENOMIC DNA]</scope>
    <source>
        <strain evidence="6 7">JA131</strain>
    </source>
</reference>
<dbReference type="RefSeq" id="WP_184045293.1">
    <property type="nucleotide sequence ID" value="NZ_JACIGK010000015.1"/>
</dbReference>
<evidence type="ECO:0000256" key="3">
    <source>
        <dbReference type="ARBA" id="ARBA00023157"/>
    </source>
</evidence>
<keyword evidence="7" id="KW-1185">Reference proteome</keyword>
<sequence length="336" mass="35216">MTPWDDSMYGFHLDGGALRGRLVRLGAALDDLLGWQDQPPLVKTMLGEMAVLAAALAGGLKYDGVFTLQTSGDGPVSTLMADVTSTGDVRAVARVDRDRLDAVLRAAGRDPDDASLDGVGLRALLGRGHLAFTVDQGPGTERYQGITALVDGGLTDCVAHYFEQSEQLPTVLRTAALRTPGADQGARDGDGEGGWRAGCVLVQRMPADAGGRDDAKALDAWETAGVLLGTLGAGELLDPALSVDRIVHRLFHGERLVPGETRPLRFGCRCSREKVEAVLSQFSPSDAAGMLQDDGLARVTCQFCGAHYTFSIQDLDALTGQGDPGRSGDGDASGPA</sequence>
<dbReference type="EMBL" id="JACIGK010000015">
    <property type="protein sequence ID" value="MBB4266655.1"/>
    <property type="molecule type" value="Genomic_DNA"/>
</dbReference>
<keyword evidence="2" id="KW-0862">Zinc</keyword>
<dbReference type="Gene3D" id="3.55.30.10">
    <property type="entry name" value="Hsp33 domain"/>
    <property type="match status" value="1"/>
</dbReference>
<dbReference type="GO" id="GO:0051082">
    <property type="term" value="F:unfolded protein binding"/>
    <property type="evidence" value="ECO:0007669"/>
    <property type="project" value="InterPro"/>
</dbReference>
<dbReference type="SUPFAM" id="SSF118352">
    <property type="entry name" value="HSP33 redox switch-like"/>
    <property type="match status" value="1"/>
</dbReference>
<dbReference type="GO" id="GO:0044183">
    <property type="term" value="F:protein folding chaperone"/>
    <property type="evidence" value="ECO:0007669"/>
    <property type="project" value="TreeGrafter"/>
</dbReference>
<dbReference type="CDD" id="cd00498">
    <property type="entry name" value="Hsp33"/>
    <property type="match status" value="1"/>
</dbReference>
<keyword evidence="5" id="KW-0676">Redox-active center</keyword>
<protein>
    <submittedName>
        <fullName evidence="6">Molecular chaperone Hsp33</fullName>
    </submittedName>
</protein>
<dbReference type="PANTHER" id="PTHR30111:SF1">
    <property type="entry name" value="33 KDA CHAPERONIN"/>
    <property type="match status" value="1"/>
</dbReference>
<organism evidence="6 7">
    <name type="scientific">Roseospira visakhapatnamensis</name>
    <dbReference type="NCBI Taxonomy" id="390880"/>
    <lineage>
        <taxon>Bacteria</taxon>
        <taxon>Pseudomonadati</taxon>
        <taxon>Pseudomonadota</taxon>
        <taxon>Alphaproteobacteria</taxon>
        <taxon>Rhodospirillales</taxon>
        <taxon>Rhodospirillaceae</taxon>
        <taxon>Roseospira</taxon>
    </lineage>
</organism>
<gene>
    <name evidence="6" type="ORF">GGD89_002287</name>
</gene>
<proteinExistence type="predicted"/>
<keyword evidence="3" id="KW-1015">Disulfide bond</keyword>
<evidence type="ECO:0000313" key="7">
    <source>
        <dbReference type="Proteomes" id="UP000554286"/>
    </source>
</evidence>
<dbReference type="GO" id="GO:0005737">
    <property type="term" value="C:cytoplasm"/>
    <property type="evidence" value="ECO:0007669"/>
    <property type="project" value="InterPro"/>
</dbReference>
<dbReference type="InterPro" id="IPR016153">
    <property type="entry name" value="Heat_shock_Hsp33_N"/>
</dbReference>
<evidence type="ECO:0000256" key="1">
    <source>
        <dbReference type="ARBA" id="ARBA00022490"/>
    </source>
</evidence>
<dbReference type="SUPFAM" id="SSF64397">
    <property type="entry name" value="Hsp33 domain"/>
    <property type="match status" value="1"/>
</dbReference>
<dbReference type="Proteomes" id="UP000554286">
    <property type="component" value="Unassembled WGS sequence"/>
</dbReference>
<accession>A0A7W6RE39</accession>
<dbReference type="PANTHER" id="PTHR30111">
    <property type="entry name" value="33 KDA CHAPERONIN"/>
    <property type="match status" value="1"/>
</dbReference>
<dbReference type="Pfam" id="PF01430">
    <property type="entry name" value="HSP33"/>
    <property type="match status" value="1"/>
</dbReference>
<dbReference type="InterPro" id="IPR000397">
    <property type="entry name" value="Heat_shock_Hsp33"/>
</dbReference>
<evidence type="ECO:0000256" key="4">
    <source>
        <dbReference type="ARBA" id="ARBA00023186"/>
    </source>
</evidence>
<evidence type="ECO:0000313" key="6">
    <source>
        <dbReference type="EMBL" id="MBB4266655.1"/>
    </source>
</evidence>
<keyword evidence="1" id="KW-0963">Cytoplasm</keyword>
<evidence type="ECO:0000256" key="2">
    <source>
        <dbReference type="ARBA" id="ARBA00022833"/>
    </source>
</evidence>
<dbReference type="AlphaFoldDB" id="A0A7W6RE39"/>
<dbReference type="GO" id="GO:0042026">
    <property type="term" value="P:protein refolding"/>
    <property type="evidence" value="ECO:0007669"/>
    <property type="project" value="TreeGrafter"/>
</dbReference>